<name>A0A9D2SMG5_9FIRM</name>
<dbReference type="EC" id="3.1.1.-" evidence="3"/>
<proteinExistence type="inferred from homology"/>
<dbReference type="GO" id="GO:0016787">
    <property type="term" value="F:hydrolase activity"/>
    <property type="evidence" value="ECO:0007669"/>
    <property type="project" value="UniProtKB-KW"/>
</dbReference>
<feature type="domain" description="Carboxylesterase type B" evidence="4">
    <location>
        <begin position="342"/>
        <end position="435"/>
    </location>
</feature>
<gene>
    <name evidence="5" type="ORF">H9705_02855</name>
</gene>
<evidence type="ECO:0000256" key="2">
    <source>
        <dbReference type="ARBA" id="ARBA00022801"/>
    </source>
</evidence>
<reference evidence="5" key="2">
    <citation type="submission" date="2021-04" db="EMBL/GenBank/DDBJ databases">
        <authorList>
            <person name="Gilroy R."/>
        </authorList>
    </citation>
    <scope>NUCLEOTIDE SEQUENCE</scope>
    <source>
        <strain evidence="5">CHK185-5351</strain>
    </source>
</reference>
<dbReference type="InterPro" id="IPR019826">
    <property type="entry name" value="Carboxylesterase_B_AS"/>
</dbReference>
<dbReference type="PANTHER" id="PTHR11559">
    <property type="entry name" value="CARBOXYLESTERASE"/>
    <property type="match status" value="1"/>
</dbReference>
<dbReference type="Proteomes" id="UP000823849">
    <property type="component" value="Unassembled WGS sequence"/>
</dbReference>
<evidence type="ECO:0000256" key="3">
    <source>
        <dbReference type="RuleBase" id="RU361235"/>
    </source>
</evidence>
<dbReference type="AlphaFoldDB" id="A0A9D2SMG5"/>
<dbReference type="EMBL" id="DWWU01000012">
    <property type="protein sequence ID" value="HJC14757.1"/>
    <property type="molecule type" value="Genomic_DNA"/>
</dbReference>
<dbReference type="InterPro" id="IPR019819">
    <property type="entry name" value="Carboxylesterase_B_CS"/>
</dbReference>
<dbReference type="SUPFAM" id="SSF53474">
    <property type="entry name" value="alpha/beta-Hydrolases"/>
    <property type="match status" value="1"/>
</dbReference>
<evidence type="ECO:0000313" key="5">
    <source>
        <dbReference type="EMBL" id="HJC14757.1"/>
    </source>
</evidence>
<accession>A0A9D2SMG5</accession>
<dbReference type="PROSITE" id="PS00941">
    <property type="entry name" value="CARBOXYLESTERASE_B_2"/>
    <property type="match status" value="1"/>
</dbReference>
<keyword evidence="2 3" id="KW-0378">Hydrolase</keyword>
<reference evidence="5" key="1">
    <citation type="journal article" date="2021" name="PeerJ">
        <title>Extensive microbial diversity within the chicken gut microbiome revealed by metagenomics and culture.</title>
        <authorList>
            <person name="Gilroy R."/>
            <person name="Ravi A."/>
            <person name="Getino M."/>
            <person name="Pursley I."/>
            <person name="Horton D.L."/>
            <person name="Alikhan N.F."/>
            <person name="Baker D."/>
            <person name="Gharbi K."/>
            <person name="Hall N."/>
            <person name="Watson M."/>
            <person name="Adriaenssens E.M."/>
            <person name="Foster-Nyarko E."/>
            <person name="Jarju S."/>
            <person name="Secka A."/>
            <person name="Antonio M."/>
            <person name="Oren A."/>
            <person name="Chaudhuri R.R."/>
            <person name="La Ragione R."/>
            <person name="Hildebrand F."/>
            <person name="Pallen M.J."/>
        </authorList>
    </citation>
    <scope>NUCLEOTIDE SEQUENCE</scope>
    <source>
        <strain evidence="5">CHK185-5351</strain>
    </source>
</reference>
<dbReference type="PROSITE" id="PS00122">
    <property type="entry name" value="CARBOXYLESTERASE_B_1"/>
    <property type="match status" value="1"/>
</dbReference>
<comment type="caution">
    <text evidence="5">The sequence shown here is derived from an EMBL/GenBank/DDBJ whole genome shotgun (WGS) entry which is preliminary data.</text>
</comment>
<evidence type="ECO:0000259" key="4">
    <source>
        <dbReference type="Pfam" id="PF00135"/>
    </source>
</evidence>
<dbReference type="InterPro" id="IPR029058">
    <property type="entry name" value="AB_hydrolase_fold"/>
</dbReference>
<comment type="similarity">
    <text evidence="1 3">Belongs to the type-B carboxylesterase/lipase family.</text>
</comment>
<dbReference type="Gene3D" id="3.40.50.1820">
    <property type="entry name" value="alpha/beta hydrolase"/>
    <property type="match status" value="2"/>
</dbReference>
<dbReference type="InterPro" id="IPR050309">
    <property type="entry name" value="Type-B_Carboxylest/Lipase"/>
</dbReference>
<evidence type="ECO:0000256" key="1">
    <source>
        <dbReference type="ARBA" id="ARBA00005964"/>
    </source>
</evidence>
<evidence type="ECO:0000313" key="6">
    <source>
        <dbReference type="Proteomes" id="UP000823849"/>
    </source>
</evidence>
<sequence length="455" mass="50620">MNSVIKTPCGEIRGTSGPVPGVTAYKGIRYATAERWKYPEIVTHWDGVYDASAYGNCSYQSRAFHPEDQMPGRAFYYNEFRKGETYTYSEDCLFLNIWAPDGGENLPVLLYIHGGAFAGGCGHEKHFDGPVWPEKGVIAVTINYRLGPLGFACLPELEQEAGHTGNYGLYDQLAAIQWVRDNIRSFGGDPENITVMGQSAGAMSVQQLCLSPLTKGLIAKAVMSSGGGVSEEFGKTSRAEETYGYWKEVMQTAGCQTLQSFRELPVEQLFQAWDQVNKGHQGMGLTCMPCIDGHMIPMSGAEAVQSGEFLDIPYMAGSTSEDIVPPIVFQMARDWCSLQAKWKYSSSYTWFFDRQLPGDEEGAWHSSDLWYWFGTLDNCWRPFAEKDRQLSEEMVSYLTNFAKTGNPNGSDLARWEPQAEGQAEVMRLGEGASHMGDVSMEKLYETMRNSHATGE</sequence>
<protein>
    <recommendedName>
        <fullName evidence="3">Carboxylic ester hydrolase</fullName>
        <ecNumber evidence="3">3.1.1.-</ecNumber>
    </recommendedName>
</protein>
<organism evidence="5 6">
    <name type="scientific">Candidatus Fusicatenibacter intestinigallinarum</name>
    <dbReference type="NCBI Taxonomy" id="2838598"/>
    <lineage>
        <taxon>Bacteria</taxon>
        <taxon>Bacillati</taxon>
        <taxon>Bacillota</taxon>
        <taxon>Clostridia</taxon>
        <taxon>Lachnospirales</taxon>
        <taxon>Lachnospiraceae</taxon>
        <taxon>Fusicatenibacter</taxon>
    </lineage>
</organism>
<feature type="domain" description="Carboxylesterase type B" evidence="4">
    <location>
        <begin position="3"/>
        <end position="332"/>
    </location>
</feature>
<dbReference type="Pfam" id="PF00135">
    <property type="entry name" value="COesterase"/>
    <property type="match status" value="2"/>
</dbReference>
<dbReference type="InterPro" id="IPR002018">
    <property type="entry name" value="CarbesteraseB"/>
</dbReference>